<sequence>MGSSSNSLLPDTPVVALVGNKTDAWGERMVSMEEGERRSRDIGCACFHEISVRENVDEVVSVFQDIVRFSKIHQKSPKLKRSTSDLRASNRPNPDASTHLTSPQSPSF</sequence>
<dbReference type="InterPro" id="IPR027417">
    <property type="entry name" value="P-loop_NTPase"/>
</dbReference>
<dbReference type="PANTHER" id="PTHR45704">
    <property type="entry name" value="RAS-LIKE FAMILY MEMBER 11"/>
    <property type="match status" value="1"/>
</dbReference>
<dbReference type="AlphaFoldDB" id="A0A8K0KQJ3"/>
<dbReference type="InterPro" id="IPR001806">
    <property type="entry name" value="Small_GTPase"/>
</dbReference>
<comment type="catalytic activity">
    <reaction evidence="4">
        <text>GTP + H2O = GDP + phosphate + H(+)</text>
        <dbReference type="Rhea" id="RHEA:19669"/>
        <dbReference type="ChEBI" id="CHEBI:15377"/>
        <dbReference type="ChEBI" id="CHEBI:15378"/>
        <dbReference type="ChEBI" id="CHEBI:37565"/>
        <dbReference type="ChEBI" id="CHEBI:43474"/>
        <dbReference type="ChEBI" id="CHEBI:58189"/>
        <dbReference type="EC" id="3.6.5.2"/>
    </reaction>
</comment>
<comment type="caution">
    <text evidence="6">The sequence shown here is derived from an EMBL/GenBank/DDBJ whole genome shotgun (WGS) entry which is preliminary data.</text>
</comment>
<evidence type="ECO:0000256" key="1">
    <source>
        <dbReference type="ARBA" id="ARBA00008344"/>
    </source>
</evidence>
<accession>A0A8K0KQJ3</accession>
<protein>
    <recommendedName>
        <fullName evidence="2">small monomeric GTPase</fullName>
        <ecNumber evidence="2">3.6.5.2</ecNumber>
    </recommendedName>
</protein>
<evidence type="ECO:0000313" key="7">
    <source>
        <dbReference type="Proteomes" id="UP000792457"/>
    </source>
</evidence>
<gene>
    <name evidence="6" type="ORF">J437_LFUL018455</name>
</gene>
<evidence type="ECO:0000313" key="6">
    <source>
        <dbReference type="EMBL" id="KAG8238553.1"/>
    </source>
</evidence>
<dbReference type="GO" id="GO:0005525">
    <property type="term" value="F:GTP binding"/>
    <property type="evidence" value="ECO:0007669"/>
    <property type="project" value="InterPro"/>
</dbReference>
<organism evidence="6 7">
    <name type="scientific">Ladona fulva</name>
    <name type="common">Scarce chaser dragonfly</name>
    <name type="synonym">Libellula fulva</name>
    <dbReference type="NCBI Taxonomy" id="123851"/>
    <lineage>
        <taxon>Eukaryota</taxon>
        <taxon>Metazoa</taxon>
        <taxon>Ecdysozoa</taxon>
        <taxon>Arthropoda</taxon>
        <taxon>Hexapoda</taxon>
        <taxon>Insecta</taxon>
        <taxon>Pterygota</taxon>
        <taxon>Palaeoptera</taxon>
        <taxon>Odonata</taxon>
        <taxon>Epiprocta</taxon>
        <taxon>Anisoptera</taxon>
        <taxon>Libelluloidea</taxon>
        <taxon>Libellulidae</taxon>
        <taxon>Ladona</taxon>
    </lineage>
</organism>
<dbReference type="Proteomes" id="UP000792457">
    <property type="component" value="Unassembled WGS sequence"/>
</dbReference>
<evidence type="ECO:0000256" key="2">
    <source>
        <dbReference type="ARBA" id="ARBA00011984"/>
    </source>
</evidence>
<feature type="region of interest" description="Disordered" evidence="5">
    <location>
        <begin position="74"/>
        <end position="108"/>
    </location>
</feature>
<dbReference type="GO" id="GO:0003925">
    <property type="term" value="F:G protein activity"/>
    <property type="evidence" value="ECO:0007669"/>
    <property type="project" value="UniProtKB-EC"/>
</dbReference>
<dbReference type="Pfam" id="PF00071">
    <property type="entry name" value="Ras"/>
    <property type="match status" value="1"/>
</dbReference>
<feature type="compositionally biased region" description="Polar residues" evidence="5">
    <location>
        <begin position="85"/>
        <end position="108"/>
    </location>
</feature>
<comment type="similarity">
    <text evidence="1">Belongs to the small GTPase superfamily. Ras family.</text>
</comment>
<keyword evidence="7" id="KW-1185">Reference proteome</keyword>
<dbReference type="Gene3D" id="3.40.50.300">
    <property type="entry name" value="P-loop containing nucleotide triphosphate hydrolases"/>
    <property type="match status" value="1"/>
</dbReference>
<proteinExistence type="inferred from homology"/>
<evidence type="ECO:0000256" key="4">
    <source>
        <dbReference type="ARBA" id="ARBA00048098"/>
    </source>
</evidence>
<dbReference type="InterPro" id="IPR051065">
    <property type="entry name" value="Ras-related_GTPase"/>
</dbReference>
<dbReference type="EC" id="3.6.5.2" evidence="2"/>
<dbReference type="SUPFAM" id="SSF52540">
    <property type="entry name" value="P-loop containing nucleoside triphosphate hydrolases"/>
    <property type="match status" value="1"/>
</dbReference>
<dbReference type="EMBL" id="KZ309371">
    <property type="protein sequence ID" value="KAG8238553.1"/>
    <property type="molecule type" value="Genomic_DNA"/>
</dbReference>
<reference evidence="6" key="2">
    <citation type="submission" date="2017-10" db="EMBL/GenBank/DDBJ databases">
        <title>Ladona fulva Genome sequencing and assembly.</title>
        <authorList>
            <person name="Murali S."/>
            <person name="Richards S."/>
            <person name="Bandaranaike D."/>
            <person name="Bellair M."/>
            <person name="Blankenburg K."/>
            <person name="Chao H."/>
            <person name="Dinh H."/>
            <person name="Doddapaneni H."/>
            <person name="Dugan-Rocha S."/>
            <person name="Elkadiri S."/>
            <person name="Gnanaolivu R."/>
            <person name="Hernandez B."/>
            <person name="Skinner E."/>
            <person name="Javaid M."/>
            <person name="Lee S."/>
            <person name="Li M."/>
            <person name="Ming W."/>
            <person name="Munidasa M."/>
            <person name="Muniz J."/>
            <person name="Nguyen L."/>
            <person name="Hughes D."/>
            <person name="Osuji N."/>
            <person name="Pu L.-L."/>
            <person name="Puazo M."/>
            <person name="Qu C."/>
            <person name="Quiroz J."/>
            <person name="Raj R."/>
            <person name="Weissenberger G."/>
            <person name="Xin Y."/>
            <person name="Zou X."/>
            <person name="Han Y."/>
            <person name="Worley K."/>
            <person name="Muzny D."/>
            <person name="Gibbs R."/>
        </authorList>
    </citation>
    <scope>NUCLEOTIDE SEQUENCE</scope>
    <source>
        <strain evidence="6">Sampled in the wild</strain>
    </source>
</reference>
<evidence type="ECO:0000256" key="3">
    <source>
        <dbReference type="ARBA" id="ARBA00022801"/>
    </source>
</evidence>
<keyword evidence="3" id="KW-0378">Hydrolase</keyword>
<dbReference type="OrthoDB" id="18798at2759"/>
<reference evidence="6" key="1">
    <citation type="submission" date="2013-04" db="EMBL/GenBank/DDBJ databases">
        <authorList>
            <person name="Qu J."/>
            <person name="Murali S.C."/>
            <person name="Bandaranaike D."/>
            <person name="Bellair M."/>
            <person name="Blankenburg K."/>
            <person name="Chao H."/>
            <person name="Dinh H."/>
            <person name="Doddapaneni H."/>
            <person name="Downs B."/>
            <person name="Dugan-Rocha S."/>
            <person name="Elkadiri S."/>
            <person name="Gnanaolivu R.D."/>
            <person name="Hernandez B."/>
            <person name="Javaid M."/>
            <person name="Jayaseelan J.C."/>
            <person name="Lee S."/>
            <person name="Li M."/>
            <person name="Ming W."/>
            <person name="Munidasa M."/>
            <person name="Muniz J."/>
            <person name="Nguyen L."/>
            <person name="Ongeri F."/>
            <person name="Osuji N."/>
            <person name="Pu L.-L."/>
            <person name="Puazo M."/>
            <person name="Qu C."/>
            <person name="Quiroz J."/>
            <person name="Raj R."/>
            <person name="Weissenberger G."/>
            <person name="Xin Y."/>
            <person name="Zou X."/>
            <person name="Han Y."/>
            <person name="Richards S."/>
            <person name="Worley K."/>
            <person name="Muzny D."/>
            <person name="Gibbs R."/>
        </authorList>
    </citation>
    <scope>NUCLEOTIDE SEQUENCE</scope>
    <source>
        <strain evidence="6">Sampled in the wild</strain>
    </source>
</reference>
<evidence type="ECO:0000256" key="5">
    <source>
        <dbReference type="SAM" id="MobiDB-lite"/>
    </source>
</evidence>
<name>A0A8K0KQJ3_LADFU</name>